<dbReference type="Gene3D" id="3.40.50.300">
    <property type="entry name" value="P-loop containing nucleotide triphosphate hydrolases"/>
    <property type="match status" value="1"/>
</dbReference>
<keyword evidence="12" id="KW-0829">Tyrosine-protein kinase</keyword>
<evidence type="ECO:0000256" key="11">
    <source>
        <dbReference type="ARBA" id="ARBA00023136"/>
    </source>
</evidence>
<evidence type="ECO:0000256" key="7">
    <source>
        <dbReference type="ARBA" id="ARBA00022741"/>
    </source>
</evidence>
<dbReference type="Pfam" id="PF23607">
    <property type="entry name" value="WZC_N"/>
    <property type="match status" value="1"/>
</dbReference>
<evidence type="ECO:0000256" key="1">
    <source>
        <dbReference type="ARBA" id="ARBA00004429"/>
    </source>
</evidence>
<evidence type="ECO:0000313" key="18">
    <source>
        <dbReference type="EMBL" id="QYD72036.1"/>
    </source>
</evidence>
<evidence type="ECO:0000256" key="6">
    <source>
        <dbReference type="ARBA" id="ARBA00022692"/>
    </source>
</evidence>
<protein>
    <submittedName>
        <fullName evidence="18">Polysaccharide biosynthesis tyrosine autokinase</fullName>
        <ecNumber evidence="18">2.7.10.2</ecNumber>
    </submittedName>
</protein>
<keyword evidence="8" id="KW-0418">Kinase</keyword>
<name>A0ABX8USN3_9BURK</name>
<organism evidence="18 19">
    <name type="scientific">Paraburkholderia edwinii</name>
    <dbReference type="NCBI Taxonomy" id="2861782"/>
    <lineage>
        <taxon>Bacteria</taxon>
        <taxon>Pseudomonadati</taxon>
        <taxon>Pseudomonadota</taxon>
        <taxon>Betaproteobacteria</taxon>
        <taxon>Burkholderiales</taxon>
        <taxon>Burkholderiaceae</taxon>
        <taxon>Paraburkholderia</taxon>
    </lineage>
</organism>
<evidence type="ECO:0000256" key="2">
    <source>
        <dbReference type="ARBA" id="ARBA00008883"/>
    </source>
</evidence>
<feature type="transmembrane region" description="Helical" evidence="14">
    <location>
        <begin position="31"/>
        <end position="50"/>
    </location>
</feature>
<dbReference type="Pfam" id="PF02706">
    <property type="entry name" value="Wzz"/>
    <property type="match status" value="1"/>
</dbReference>
<dbReference type="NCBIfam" id="TIGR01007">
    <property type="entry name" value="eps_fam"/>
    <property type="match status" value="1"/>
</dbReference>
<evidence type="ECO:0000256" key="12">
    <source>
        <dbReference type="ARBA" id="ARBA00023137"/>
    </source>
</evidence>
<dbReference type="Proteomes" id="UP000826462">
    <property type="component" value="Chromosome 2"/>
</dbReference>
<dbReference type="InterPro" id="IPR050445">
    <property type="entry name" value="Bact_polysacc_biosynth/exp"/>
</dbReference>
<evidence type="ECO:0000256" key="9">
    <source>
        <dbReference type="ARBA" id="ARBA00022840"/>
    </source>
</evidence>
<dbReference type="SUPFAM" id="SSF52540">
    <property type="entry name" value="P-loop containing nucleoside triphosphate hydrolases"/>
    <property type="match status" value="1"/>
</dbReference>
<dbReference type="InterPro" id="IPR032807">
    <property type="entry name" value="GNVR"/>
</dbReference>
<keyword evidence="7" id="KW-0547">Nucleotide-binding</keyword>
<keyword evidence="10 14" id="KW-1133">Transmembrane helix</keyword>
<feature type="domain" description="Tyrosine-protein kinase G-rich" evidence="17">
    <location>
        <begin position="387"/>
        <end position="467"/>
    </location>
</feature>
<dbReference type="InterPro" id="IPR003856">
    <property type="entry name" value="LPS_length_determ_N"/>
</dbReference>
<dbReference type="RefSeq" id="WP_219801464.1">
    <property type="nucleotide sequence ID" value="NZ_CP080096.1"/>
</dbReference>
<dbReference type="InterPro" id="IPR025669">
    <property type="entry name" value="AAA_dom"/>
</dbReference>
<dbReference type="GO" id="GO:0004715">
    <property type="term" value="F:non-membrane spanning protein tyrosine kinase activity"/>
    <property type="evidence" value="ECO:0007669"/>
    <property type="project" value="UniProtKB-EC"/>
</dbReference>
<evidence type="ECO:0000259" key="16">
    <source>
        <dbReference type="Pfam" id="PF13614"/>
    </source>
</evidence>
<dbReference type="InterPro" id="IPR027417">
    <property type="entry name" value="P-loop_NTPase"/>
</dbReference>
<reference evidence="18 19" key="1">
    <citation type="submission" date="2021-07" db="EMBL/GenBank/DDBJ databases">
        <title>Paraburkholderia edwinii protects Aspergillus sp. from phenazines by acting as a toxin sponge.</title>
        <authorList>
            <person name="Dahlstrom K.M."/>
            <person name="Newman D.K."/>
        </authorList>
    </citation>
    <scope>NUCLEOTIDE SEQUENCE [LARGE SCALE GENOMIC DNA]</scope>
    <source>
        <strain evidence="18 19">Pe01</strain>
    </source>
</reference>
<dbReference type="PANTHER" id="PTHR32309:SF32">
    <property type="entry name" value="TYROSINE-PROTEIN KINASE ETK-RELATED"/>
    <property type="match status" value="1"/>
</dbReference>
<dbReference type="Pfam" id="PF13614">
    <property type="entry name" value="AAA_31"/>
    <property type="match status" value="1"/>
</dbReference>
<dbReference type="EMBL" id="CP080096">
    <property type="protein sequence ID" value="QYD72036.1"/>
    <property type="molecule type" value="Genomic_DNA"/>
</dbReference>
<comment type="similarity">
    <text evidence="2">Belongs to the etk/wzc family.</text>
</comment>
<evidence type="ECO:0000256" key="3">
    <source>
        <dbReference type="ARBA" id="ARBA00022475"/>
    </source>
</evidence>
<keyword evidence="4" id="KW-0997">Cell inner membrane</keyword>
<keyword evidence="19" id="KW-1185">Reference proteome</keyword>
<gene>
    <name evidence="18" type="ORF">KZJ38_34345</name>
</gene>
<keyword evidence="11 14" id="KW-0472">Membrane</keyword>
<keyword evidence="3" id="KW-1003">Cell membrane</keyword>
<keyword evidence="9" id="KW-0067">ATP-binding</keyword>
<sequence length="743" mass="81225">MSNIIDNTTVDLGEGDTDVIRYMDILIARRWTVAAILAVVLILGMAYAFLARPRYEANIMVQVEEDNPTSAGSLLNDVSSLFDVKTQAEGEIEILQSRAVVDQAVQDLRLYIEAAPRYFPVFGWLIAQHSKGLSTPGLLGFGGFCWGVESIKVDTFDVPVDLQGERFKLTLLDGGRFRLTESDLDVPIEGRIGHMVVADQSVGQIRVMVSSVSGKPGSAFTLIRNSELKTLADLQKQLTVEQKGKQSDIITASLRGSNPDKTASILNSIGSAYVAQNIKRKSAEADKSAAFLEGLLPGLKSDLEKAEKRYNDYRNRHGTYDLGLEAQGLLQETVAWQTTLLTLQQKRSELTSTFSPDYPAVRALDRQIGDMQQRLRSVDGRMKLLPDLEQGTVALLRDVQVDTDIYLGALSNLQQLKLVSAGKVGNVRLVDHARVPEEPVQPKKPLVIALSLIGGLMLGICGAFGREHLYGGVTDAQDIERYARLSVYGAIPYSQQQRSLDEELRSHRRGLSLLASRNRADPSIESLRSLRTALTFAMLEAPNNRLLLTGPGPGVGKSFVASNLAAIIGGSDKRVLLVDADMRRGHLHKYFGIARGRGLSNVLSGQASLDEVINRDVSTGLDLVTTGSIPPNPSELLMSKGMVRLLDRIGDMYDLVVIDAPPVLAVADASILAGNMGTTFLVARFQKTVIGELTESAKQLERANALLKGVIFNAVDARAFGYRSKYGSYRYIAYRYERAKTAE</sequence>
<feature type="domain" description="AAA" evidence="16">
    <location>
        <begin position="554"/>
        <end position="672"/>
    </location>
</feature>
<feature type="domain" description="Polysaccharide chain length determinant N-terminal" evidence="15">
    <location>
        <begin position="17"/>
        <end position="108"/>
    </location>
</feature>
<evidence type="ECO:0000259" key="17">
    <source>
        <dbReference type="Pfam" id="PF13807"/>
    </source>
</evidence>
<evidence type="ECO:0000256" key="10">
    <source>
        <dbReference type="ARBA" id="ARBA00022989"/>
    </source>
</evidence>
<evidence type="ECO:0000256" key="4">
    <source>
        <dbReference type="ARBA" id="ARBA00022519"/>
    </source>
</evidence>
<dbReference type="InterPro" id="IPR005700">
    <property type="entry name" value="EPS_ExoP-like"/>
</dbReference>
<evidence type="ECO:0000259" key="15">
    <source>
        <dbReference type="Pfam" id="PF02706"/>
    </source>
</evidence>
<dbReference type="InterPro" id="IPR005702">
    <property type="entry name" value="Wzc-like_C"/>
</dbReference>
<dbReference type="PANTHER" id="PTHR32309">
    <property type="entry name" value="TYROSINE-PROTEIN KINASE"/>
    <property type="match status" value="1"/>
</dbReference>
<dbReference type="Pfam" id="PF13807">
    <property type="entry name" value="GNVR"/>
    <property type="match status" value="1"/>
</dbReference>
<keyword evidence="5 18" id="KW-0808">Transferase</keyword>
<evidence type="ECO:0000256" key="5">
    <source>
        <dbReference type="ARBA" id="ARBA00022679"/>
    </source>
</evidence>
<evidence type="ECO:0000256" key="8">
    <source>
        <dbReference type="ARBA" id="ARBA00022777"/>
    </source>
</evidence>
<accession>A0ABX8USN3</accession>
<dbReference type="NCBIfam" id="TIGR01005">
    <property type="entry name" value="eps_transp_fam"/>
    <property type="match status" value="1"/>
</dbReference>
<proteinExistence type="inferred from homology"/>
<evidence type="ECO:0000313" key="19">
    <source>
        <dbReference type="Proteomes" id="UP000826462"/>
    </source>
</evidence>
<comment type="subcellular location">
    <subcellularLocation>
        <location evidence="1">Cell inner membrane</location>
        <topology evidence="1">Multi-pass membrane protein</topology>
    </subcellularLocation>
</comment>
<evidence type="ECO:0000256" key="13">
    <source>
        <dbReference type="ARBA" id="ARBA00053015"/>
    </source>
</evidence>
<dbReference type="CDD" id="cd05387">
    <property type="entry name" value="BY-kinase"/>
    <property type="match status" value="1"/>
</dbReference>
<dbReference type="EC" id="2.7.10.2" evidence="18"/>
<evidence type="ECO:0000256" key="14">
    <source>
        <dbReference type="SAM" id="Phobius"/>
    </source>
</evidence>
<comment type="catalytic activity">
    <reaction evidence="13">
        <text>L-tyrosyl-[protein] + ATP = O-phospho-L-tyrosyl-[protein] + ADP + H(+)</text>
        <dbReference type="Rhea" id="RHEA:10596"/>
        <dbReference type="Rhea" id="RHEA-COMP:10136"/>
        <dbReference type="Rhea" id="RHEA-COMP:20101"/>
        <dbReference type="ChEBI" id="CHEBI:15378"/>
        <dbReference type="ChEBI" id="CHEBI:30616"/>
        <dbReference type="ChEBI" id="CHEBI:46858"/>
        <dbReference type="ChEBI" id="CHEBI:61978"/>
        <dbReference type="ChEBI" id="CHEBI:456216"/>
    </reaction>
</comment>
<keyword evidence="6 14" id="KW-0812">Transmembrane</keyword>